<dbReference type="Proteomes" id="UP000215902">
    <property type="component" value="Unassembled WGS sequence"/>
</dbReference>
<proteinExistence type="predicted"/>
<evidence type="ECO:0000313" key="2">
    <source>
        <dbReference type="EMBL" id="PAA88767.1"/>
    </source>
</evidence>
<name>A0A267GTT0_9PLAT</name>
<feature type="region of interest" description="Disordered" evidence="1">
    <location>
        <begin position="64"/>
        <end position="87"/>
    </location>
</feature>
<feature type="region of interest" description="Disordered" evidence="1">
    <location>
        <begin position="1"/>
        <end position="29"/>
    </location>
</feature>
<gene>
    <name evidence="2" type="ORF">BOX15_Mlig001386g1</name>
</gene>
<dbReference type="Pfam" id="PF06658">
    <property type="entry name" value="DUF1168"/>
    <property type="match status" value="1"/>
</dbReference>
<dbReference type="AlphaFoldDB" id="A0A267GTT0"/>
<feature type="compositionally biased region" description="Low complexity" evidence="1">
    <location>
        <begin position="1"/>
        <end position="27"/>
    </location>
</feature>
<dbReference type="OrthoDB" id="10067079at2759"/>
<feature type="compositionally biased region" description="Basic residues" evidence="1">
    <location>
        <begin position="152"/>
        <end position="172"/>
    </location>
</feature>
<evidence type="ECO:0000256" key="1">
    <source>
        <dbReference type="SAM" id="MobiDB-lite"/>
    </source>
</evidence>
<sequence>GASKNVAATAADSASGVSSDDGESVGADAKKKFIVAVDTGNTTEPLRRGQPKTGYDLARKRLDKLMSKPEEQVQLPGPKREHRPREPWQFVRNIRGSSAGVGSGDFDIYRGIRRREFERREYMDRKDAEAQAEKEFEERVSAKQAELEEKQAKKRAKRAKKKAKAKQAKGKQPRLGDNAAAASAGAGSSSGSEDESGDDNAK</sequence>
<keyword evidence="3" id="KW-1185">Reference proteome</keyword>
<organism evidence="2 3">
    <name type="scientific">Macrostomum lignano</name>
    <dbReference type="NCBI Taxonomy" id="282301"/>
    <lineage>
        <taxon>Eukaryota</taxon>
        <taxon>Metazoa</taxon>
        <taxon>Spiralia</taxon>
        <taxon>Lophotrochozoa</taxon>
        <taxon>Platyhelminthes</taxon>
        <taxon>Rhabditophora</taxon>
        <taxon>Macrostomorpha</taxon>
        <taxon>Macrostomida</taxon>
        <taxon>Macrostomidae</taxon>
        <taxon>Macrostomum</taxon>
    </lineage>
</organism>
<dbReference type="PANTHER" id="PTHR13507:SF0">
    <property type="entry name" value="PRKR-INTERACTING PROTEIN 1"/>
    <property type="match status" value="1"/>
</dbReference>
<feature type="non-terminal residue" evidence="2">
    <location>
        <position position="1"/>
    </location>
</feature>
<feature type="compositionally biased region" description="Acidic residues" evidence="1">
    <location>
        <begin position="192"/>
        <end position="202"/>
    </location>
</feature>
<dbReference type="GO" id="GO:0019901">
    <property type="term" value="F:protein kinase binding"/>
    <property type="evidence" value="ECO:0007669"/>
    <property type="project" value="TreeGrafter"/>
</dbReference>
<dbReference type="InterPro" id="IPR009548">
    <property type="entry name" value="Prkrip1"/>
</dbReference>
<evidence type="ECO:0000313" key="3">
    <source>
        <dbReference type="Proteomes" id="UP000215902"/>
    </source>
</evidence>
<feature type="region of interest" description="Disordered" evidence="1">
    <location>
        <begin position="117"/>
        <end position="202"/>
    </location>
</feature>
<dbReference type="GO" id="GO:0005730">
    <property type="term" value="C:nucleolus"/>
    <property type="evidence" value="ECO:0007669"/>
    <property type="project" value="TreeGrafter"/>
</dbReference>
<dbReference type="GO" id="GO:0004860">
    <property type="term" value="F:protein kinase inhibitor activity"/>
    <property type="evidence" value="ECO:0007669"/>
    <property type="project" value="TreeGrafter"/>
</dbReference>
<comment type="caution">
    <text evidence="2">The sequence shown here is derived from an EMBL/GenBank/DDBJ whole genome shotgun (WGS) entry which is preliminary data.</text>
</comment>
<reference evidence="2 3" key="1">
    <citation type="submission" date="2017-06" db="EMBL/GenBank/DDBJ databases">
        <title>A platform for efficient transgenesis in Macrostomum lignano, a flatworm model organism for stem cell research.</title>
        <authorList>
            <person name="Berezikov E."/>
        </authorList>
    </citation>
    <scope>NUCLEOTIDE SEQUENCE [LARGE SCALE GENOMIC DNA]</scope>
    <source>
        <strain evidence="2">DV1</strain>
        <tissue evidence="2">Whole organism</tissue>
    </source>
</reference>
<dbReference type="PANTHER" id="PTHR13507">
    <property type="entry name" value="PRKR-INTERACTING PROTEIN 1"/>
    <property type="match status" value="1"/>
</dbReference>
<protein>
    <submittedName>
        <fullName evidence="2">Uncharacterized protein</fullName>
    </submittedName>
</protein>
<dbReference type="STRING" id="282301.A0A267GTT0"/>
<accession>A0A267GTT0</accession>
<dbReference type="EMBL" id="NIVC01000176">
    <property type="protein sequence ID" value="PAA88767.1"/>
    <property type="molecule type" value="Genomic_DNA"/>
</dbReference>
<dbReference type="GO" id="GO:0003725">
    <property type="term" value="F:double-stranded RNA binding"/>
    <property type="evidence" value="ECO:0007669"/>
    <property type="project" value="InterPro"/>
</dbReference>
<feature type="compositionally biased region" description="Low complexity" evidence="1">
    <location>
        <begin position="176"/>
        <end position="191"/>
    </location>
</feature>
<feature type="compositionally biased region" description="Basic and acidic residues" evidence="1">
    <location>
        <begin position="117"/>
        <end position="151"/>
    </location>
</feature>